<feature type="compositionally biased region" description="Polar residues" evidence="1">
    <location>
        <begin position="231"/>
        <end position="240"/>
    </location>
</feature>
<feature type="compositionally biased region" description="Polar residues" evidence="1">
    <location>
        <begin position="328"/>
        <end position="340"/>
    </location>
</feature>
<gene>
    <name evidence="2" type="ORF">Tco_0976515</name>
</gene>
<proteinExistence type="predicted"/>
<evidence type="ECO:0000313" key="3">
    <source>
        <dbReference type="Proteomes" id="UP001151760"/>
    </source>
</evidence>
<comment type="caution">
    <text evidence="2">The sequence shown here is derived from an EMBL/GenBank/DDBJ whole genome shotgun (WGS) entry which is preliminary data.</text>
</comment>
<accession>A0ABQ5EHH2</accession>
<feature type="region of interest" description="Disordered" evidence="1">
    <location>
        <begin position="224"/>
        <end position="246"/>
    </location>
</feature>
<dbReference type="Proteomes" id="UP001151760">
    <property type="component" value="Unassembled WGS sequence"/>
</dbReference>
<protein>
    <submittedName>
        <fullName evidence="2">Uncharacterized protein</fullName>
    </submittedName>
</protein>
<name>A0ABQ5EHH2_9ASTR</name>
<sequence length="378" mass="42980">MTSRAEQMTKDNALVALPNRQEIRKCNMRIDQKMKRPKETTYQVVLDALTLTTCYEAFLITAKVPVICISSETLEILNICPRIPGQEFSDPPFEEETLSFVRHLGHTEEIKYLTNITVDHLHQPWRALASIINKCLSGKVSDREQRCKEVRQDVLPQIYQGNHQPLSEKEPFHFNEEPAVHFDSKHEDVQVYGALMPKEMTNPKMLSSESFKTYYVIATRAEPPKSKKLQKANSSKSSKATPIRKSPWMKRAAKITFAGSKKKTKAKADTGKGLKVLSEVALSEEAQLKEVLRRSKQDFHISHASGSGDGTDERTSTRPGFLMYPNMIQKSDTESWGYSNKDNDDEEEALDKASNDDDDDDDDDDKDNDDDETKDDED</sequence>
<reference evidence="2" key="2">
    <citation type="submission" date="2022-01" db="EMBL/GenBank/DDBJ databases">
        <authorList>
            <person name="Yamashiro T."/>
            <person name="Shiraishi A."/>
            <person name="Satake H."/>
            <person name="Nakayama K."/>
        </authorList>
    </citation>
    <scope>NUCLEOTIDE SEQUENCE</scope>
</reference>
<feature type="region of interest" description="Disordered" evidence="1">
    <location>
        <begin position="300"/>
        <end position="378"/>
    </location>
</feature>
<evidence type="ECO:0000313" key="2">
    <source>
        <dbReference type="EMBL" id="GJT50358.1"/>
    </source>
</evidence>
<organism evidence="2 3">
    <name type="scientific">Tanacetum coccineum</name>
    <dbReference type="NCBI Taxonomy" id="301880"/>
    <lineage>
        <taxon>Eukaryota</taxon>
        <taxon>Viridiplantae</taxon>
        <taxon>Streptophyta</taxon>
        <taxon>Embryophyta</taxon>
        <taxon>Tracheophyta</taxon>
        <taxon>Spermatophyta</taxon>
        <taxon>Magnoliopsida</taxon>
        <taxon>eudicotyledons</taxon>
        <taxon>Gunneridae</taxon>
        <taxon>Pentapetalae</taxon>
        <taxon>asterids</taxon>
        <taxon>campanulids</taxon>
        <taxon>Asterales</taxon>
        <taxon>Asteraceae</taxon>
        <taxon>Asteroideae</taxon>
        <taxon>Anthemideae</taxon>
        <taxon>Anthemidinae</taxon>
        <taxon>Tanacetum</taxon>
    </lineage>
</organism>
<evidence type="ECO:0000256" key="1">
    <source>
        <dbReference type="SAM" id="MobiDB-lite"/>
    </source>
</evidence>
<reference evidence="2" key="1">
    <citation type="journal article" date="2022" name="Int. J. Mol. Sci.">
        <title>Draft Genome of Tanacetum Coccineum: Genomic Comparison of Closely Related Tanacetum-Family Plants.</title>
        <authorList>
            <person name="Yamashiro T."/>
            <person name="Shiraishi A."/>
            <person name="Nakayama K."/>
            <person name="Satake H."/>
        </authorList>
    </citation>
    <scope>NUCLEOTIDE SEQUENCE</scope>
</reference>
<dbReference type="EMBL" id="BQNB010016313">
    <property type="protein sequence ID" value="GJT50358.1"/>
    <property type="molecule type" value="Genomic_DNA"/>
</dbReference>
<keyword evidence="3" id="KW-1185">Reference proteome</keyword>
<feature type="compositionally biased region" description="Acidic residues" evidence="1">
    <location>
        <begin position="356"/>
        <end position="378"/>
    </location>
</feature>